<name>A0A0P0A844_9RHOB</name>
<dbReference type="PATRIC" id="fig|1397108.4.peg.3096"/>
<dbReference type="KEGG" id="cmar:IMCC12053_3013"/>
<dbReference type="AlphaFoldDB" id="A0A0P0A844"/>
<evidence type="ECO:0000313" key="2">
    <source>
        <dbReference type="Proteomes" id="UP000064920"/>
    </source>
</evidence>
<dbReference type="EMBL" id="CP012023">
    <property type="protein sequence ID" value="ALI56960.1"/>
    <property type="molecule type" value="Genomic_DNA"/>
</dbReference>
<keyword evidence="2" id="KW-1185">Reference proteome</keyword>
<dbReference type="RefSeq" id="WP_062220357.1">
    <property type="nucleotide sequence ID" value="NZ_CP012023.1"/>
</dbReference>
<evidence type="ECO:0000313" key="1">
    <source>
        <dbReference type="EMBL" id="ALI56960.1"/>
    </source>
</evidence>
<gene>
    <name evidence="1" type="ORF">IMCC12053_3013</name>
</gene>
<dbReference type="Proteomes" id="UP000064920">
    <property type="component" value="Chromosome"/>
</dbReference>
<dbReference type="PROSITE" id="PS51257">
    <property type="entry name" value="PROKAR_LIPOPROTEIN"/>
    <property type="match status" value="1"/>
</dbReference>
<reference evidence="1 2" key="1">
    <citation type="submission" date="2015-05" db="EMBL/GenBank/DDBJ databases">
        <authorList>
            <person name="Wang D.B."/>
            <person name="Wang M."/>
        </authorList>
    </citation>
    <scope>NUCLEOTIDE SEQUENCE [LARGE SCALE GENOMIC DNA]</scope>
    <source>
        <strain evidence="1 2">IMCC 12053</strain>
    </source>
</reference>
<accession>A0A0P0A844</accession>
<protein>
    <submittedName>
        <fullName evidence="1">Uncharacterized protein</fullName>
    </submittedName>
</protein>
<organism evidence="1 2">
    <name type="scientific">Celeribacter marinus</name>
    <dbReference type="NCBI Taxonomy" id="1397108"/>
    <lineage>
        <taxon>Bacteria</taxon>
        <taxon>Pseudomonadati</taxon>
        <taxon>Pseudomonadota</taxon>
        <taxon>Alphaproteobacteria</taxon>
        <taxon>Rhodobacterales</taxon>
        <taxon>Roseobacteraceae</taxon>
        <taxon>Celeribacter</taxon>
    </lineage>
</organism>
<dbReference type="STRING" id="1397108.IMCC12053_3013"/>
<proteinExistence type="predicted"/>
<sequence>MHRAAFASVLISVTALAGCTEIVQFAQGPRVAVSDAQSYNTASFAARATRVQSQTPGSEKAMQACVEAAGVINSYEMLPPAAKGASFTVLAGRNVTQKQAGAINACIANGAPVAARQQTRDDYAPELASGYSGEFTYNCGSSVFVGGSGYCITGD</sequence>